<name>A0A1N6HM66_9PROT</name>
<accession>A0A1N6HM66</accession>
<organism evidence="7 8">
    <name type="scientific">Nitrosomonas cryotolerans ATCC 49181</name>
    <dbReference type="NCBI Taxonomy" id="1131553"/>
    <lineage>
        <taxon>Bacteria</taxon>
        <taxon>Pseudomonadati</taxon>
        <taxon>Pseudomonadota</taxon>
        <taxon>Betaproteobacteria</taxon>
        <taxon>Nitrosomonadales</taxon>
        <taxon>Nitrosomonadaceae</taxon>
        <taxon>Nitrosomonas</taxon>
    </lineage>
</organism>
<feature type="active site" evidence="5">
    <location>
        <position position="235"/>
    </location>
</feature>
<feature type="binding site" evidence="5">
    <location>
        <begin position="81"/>
        <end position="82"/>
    </location>
    <ligand>
        <name>substrate</name>
    </ligand>
</feature>
<comment type="subunit">
    <text evidence="5">Monomer.</text>
</comment>
<dbReference type="Pfam" id="PF12697">
    <property type="entry name" value="Abhydrolase_6"/>
    <property type="match status" value="1"/>
</dbReference>
<dbReference type="RefSeq" id="WP_028462337.1">
    <property type="nucleotide sequence ID" value="NZ_FSRO01000001.1"/>
</dbReference>
<dbReference type="Gene3D" id="3.40.50.1820">
    <property type="entry name" value="alpha/beta hydrolase"/>
    <property type="match status" value="1"/>
</dbReference>
<dbReference type="SUPFAM" id="SSF53474">
    <property type="entry name" value="alpha/beta-Hydrolases"/>
    <property type="match status" value="1"/>
</dbReference>
<feature type="binding site" evidence="5">
    <location>
        <begin position="143"/>
        <end position="147"/>
    </location>
    <ligand>
        <name>substrate</name>
    </ligand>
</feature>
<keyword evidence="8" id="KW-1185">Reference proteome</keyword>
<dbReference type="GO" id="GO:0005737">
    <property type="term" value="C:cytoplasm"/>
    <property type="evidence" value="ECO:0007669"/>
    <property type="project" value="UniProtKB-SubCell"/>
</dbReference>
<dbReference type="NCBIfam" id="TIGR01738">
    <property type="entry name" value="bioH"/>
    <property type="match status" value="1"/>
</dbReference>
<comment type="similarity">
    <text evidence="5">Belongs to the AB hydrolase superfamily. Carboxylesterase BioH family.</text>
</comment>
<keyword evidence="2 5" id="KW-0963">Cytoplasm</keyword>
<dbReference type="InterPro" id="IPR000073">
    <property type="entry name" value="AB_hydrolase_1"/>
</dbReference>
<dbReference type="InterPro" id="IPR029058">
    <property type="entry name" value="AB_hydrolase_fold"/>
</dbReference>
<protein>
    <recommendedName>
        <fullName evidence="5">Pimeloyl-[acyl-carrier protein] methyl ester esterase</fullName>
        <ecNumber evidence="5">3.1.1.85</ecNumber>
    </recommendedName>
    <alternativeName>
        <fullName evidence="5">Biotin synthesis protein BioH</fullName>
    </alternativeName>
    <alternativeName>
        <fullName evidence="5">Carboxylesterase BioH</fullName>
    </alternativeName>
</protein>
<feature type="binding site" evidence="5">
    <location>
        <position position="21"/>
    </location>
    <ligand>
        <name>substrate</name>
    </ligand>
</feature>
<evidence type="ECO:0000256" key="2">
    <source>
        <dbReference type="ARBA" id="ARBA00022490"/>
    </source>
</evidence>
<dbReference type="PANTHER" id="PTHR43194">
    <property type="entry name" value="HYDROLASE ALPHA/BETA FOLD FAMILY"/>
    <property type="match status" value="1"/>
</dbReference>
<evidence type="ECO:0000256" key="3">
    <source>
        <dbReference type="ARBA" id="ARBA00022756"/>
    </source>
</evidence>
<dbReference type="UniPathway" id="UPA00078"/>
<evidence type="ECO:0000259" key="6">
    <source>
        <dbReference type="Pfam" id="PF12697"/>
    </source>
</evidence>
<dbReference type="Proteomes" id="UP000185062">
    <property type="component" value="Unassembled WGS sequence"/>
</dbReference>
<proteinExistence type="inferred from homology"/>
<feature type="binding site" evidence="5">
    <location>
        <position position="235"/>
    </location>
    <ligand>
        <name>substrate</name>
    </ligand>
</feature>
<keyword evidence="1 5" id="KW-0719">Serine esterase</keyword>
<reference evidence="7 8" key="1">
    <citation type="submission" date="2016-12" db="EMBL/GenBank/DDBJ databases">
        <authorList>
            <person name="Song W.-J."/>
            <person name="Kurnit D.M."/>
        </authorList>
    </citation>
    <scope>NUCLEOTIDE SEQUENCE [LARGE SCALE GENOMIC DNA]</scope>
    <source>
        <strain evidence="7 8">ATCC 49181</strain>
    </source>
</reference>
<dbReference type="InterPro" id="IPR010076">
    <property type="entry name" value="BioH"/>
</dbReference>
<dbReference type="GO" id="GO:0009102">
    <property type="term" value="P:biotin biosynthetic process"/>
    <property type="evidence" value="ECO:0007669"/>
    <property type="project" value="UniProtKB-UniRule"/>
</dbReference>
<feature type="active site" description="Nucleophile" evidence="5">
    <location>
        <position position="81"/>
    </location>
</feature>
<feature type="domain" description="AB hydrolase-1" evidence="6">
    <location>
        <begin position="15"/>
        <end position="245"/>
    </location>
</feature>
<evidence type="ECO:0000256" key="1">
    <source>
        <dbReference type="ARBA" id="ARBA00022487"/>
    </source>
</evidence>
<comment type="pathway">
    <text evidence="5">Cofactor biosynthesis; biotin biosynthesis.</text>
</comment>
<comment type="function">
    <text evidence="5">The physiological role of BioH is to remove the methyl group introduced by BioC when the pimeloyl moiety is complete. It allows to synthesize pimeloyl-ACP via the fatty acid synthetic pathway through the hydrolysis of the ester bonds of pimeloyl-ACP esters.</text>
</comment>
<dbReference type="eggNOG" id="COG2267">
    <property type="taxonomic scope" value="Bacteria"/>
</dbReference>
<dbReference type="AlphaFoldDB" id="A0A1N6HM66"/>
<feature type="active site" evidence="5">
    <location>
        <position position="207"/>
    </location>
</feature>
<keyword evidence="4 5" id="KW-0378">Hydrolase</keyword>
<dbReference type="GO" id="GO:0090499">
    <property type="term" value="F:pimelyl-[acyl-carrier protein] methyl ester esterase activity"/>
    <property type="evidence" value="ECO:0007669"/>
    <property type="project" value="UniProtKB-EC"/>
</dbReference>
<evidence type="ECO:0000313" key="7">
    <source>
        <dbReference type="EMBL" id="SIO20833.1"/>
    </source>
</evidence>
<dbReference type="InterPro" id="IPR050228">
    <property type="entry name" value="Carboxylesterase_BioH"/>
</dbReference>
<evidence type="ECO:0000256" key="4">
    <source>
        <dbReference type="ARBA" id="ARBA00022801"/>
    </source>
</evidence>
<gene>
    <name evidence="5" type="primary">bioH</name>
    <name evidence="7" type="ORF">SAMN02743940_1256</name>
</gene>
<comment type="subcellular location">
    <subcellularLocation>
        <location evidence="5">Cytoplasm</location>
    </subcellularLocation>
</comment>
<dbReference type="EMBL" id="FSRO01000001">
    <property type="protein sequence ID" value="SIO20833.1"/>
    <property type="molecule type" value="Genomic_DNA"/>
</dbReference>
<keyword evidence="3 5" id="KW-0093">Biotin biosynthesis</keyword>
<dbReference type="STRING" id="44575.SAMN05216419_10525"/>
<dbReference type="HAMAP" id="MF_01260">
    <property type="entry name" value="Carboxylester"/>
    <property type="match status" value="1"/>
</dbReference>
<evidence type="ECO:0000256" key="5">
    <source>
        <dbReference type="HAMAP-Rule" id="MF_01260"/>
    </source>
</evidence>
<dbReference type="PANTHER" id="PTHR43194:SF5">
    <property type="entry name" value="PIMELOYL-[ACYL-CARRIER PROTEIN] METHYL ESTER ESTERASE"/>
    <property type="match status" value="1"/>
</dbReference>
<dbReference type="EC" id="3.1.1.85" evidence="5"/>
<sequence length="257" mass="28692">MSKIHVESLGQGPDLVLLHGWAMHGGIWGGVRDRLAACYRLHLVDLPGHGFSPVGEFGTLEHIVELVTAVLPENGIVCGWSLGGQIAIELALREPLRVKALALVATTPCFVNRVDWQWGMDKKILQLFMENLVQNYAATINRFLTLQVSGEVDVTATLAQLRKNFFRRNQPDHEALQQGLEILLTSDLREKLTAITQPVLLLHGENDVVTSPAAARWMHAQLPDSKLVMLPHCGHAPFLSYPEQFITSLYELRSHFR</sequence>
<evidence type="ECO:0000313" key="8">
    <source>
        <dbReference type="Proteomes" id="UP000185062"/>
    </source>
</evidence>
<comment type="catalytic activity">
    <reaction evidence="5">
        <text>6-carboxyhexanoyl-[ACP] methyl ester + H2O = 6-carboxyhexanoyl-[ACP] + methanol + H(+)</text>
        <dbReference type="Rhea" id="RHEA:42700"/>
        <dbReference type="Rhea" id="RHEA-COMP:9955"/>
        <dbReference type="Rhea" id="RHEA-COMP:10186"/>
        <dbReference type="ChEBI" id="CHEBI:15377"/>
        <dbReference type="ChEBI" id="CHEBI:15378"/>
        <dbReference type="ChEBI" id="CHEBI:17790"/>
        <dbReference type="ChEBI" id="CHEBI:78846"/>
        <dbReference type="ChEBI" id="CHEBI:82735"/>
        <dbReference type="EC" id="3.1.1.85"/>
    </reaction>
</comment>